<reference evidence="19 20" key="1">
    <citation type="journal article" date="2014" name="Nat. Commun.">
        <title>Klebsormidium flaccidum genome reveals primary factors for plant terrestrial adaptation.</title>
        <authorList>
            <person name="Hori K."/>
            <person name="Maruyama F."/>
            <person name="Fujisawa T."/>
            <person name="Togashi T."/>
            <person name="Yamamoto N."/>
            <person name="Seo M."/>
            <person name="Sato S."/>
            <person name="Yamada T."/>
            <person name="Mori H."/>
            <person name="Tajima N."/>
            <person name="Moriyama T."/>
            <person name="Ikeuchi M."/>
            <person name="Watanabe M."/>
            <person name="Wada H."/>
            <person name="Kobayashi K."/>
            <person name="Saito M."/>
            <person name="Masuda T."/>
            <person name="Sasaki-Sekimoto Y."/>
            <person name="Mashiguchi K."/>
            <person name="Awai K."/>
            <person name="Shimojima M."/>
            <person name="Masuda S."/>
            <person name="Iwai M."/>
            <person name="Nobusawa T."/>
            <person name="Narise T."/>
            <person name="Kondo S."/>
            <person name="Saito H."/>
            <person name="Sato R."/>
            <person name="Murakawa M."/>
            <person name="Ihara Y."/>
            <person name="Oshima-Yamada Y."/>
            <person name="Ohtaka K."/>
            <person name="Satoh M."/>
            <person name="Sonobe K."/>
            <person name="Ishii M."/>
            <person name="Ohtani R."/>
            <person name="Kanamori-Sato M."/>
            <person name="Honoki R."/>
            <person name="Miyazaki D."/>
            <person name="Mochizuki H."/>
            <person name="Umetsu J."/>
            <person name="Higashi K."/>
            <person name="Shibata D."/>
            <person name="Kamiya Y."/>
            <person name="Sato N."/>
            <person name="Nakamura Y."/>
            <person name="Tabata S."/>
            <person name="Ida S."/>
            <person name="Kurokawa K."/>
            <person name="Ohta H."/>
        </authorList>
    </citation>
    <scope>NUCLEOTIDE SEQUENCE [LARGE SCALE GENOMIC DNA]</scope>
    <source>
        <strain evidence="19 20">NIES-2285</strain>
    </source>
</reference>
<dbReference type="STRING" id="105231.A0A1Y1HNG4"/>
<evidence type="ECO:0000256" key="10">
    <source>
        <dbReference type="ARBA" id="ARBA00022840"/>
    </source>
</evidence>
<comment type="catalytic activity">
    <reaction evidence="12">
        <text>L-threonyl-[protein] + ATP = O-phospho-L-threonyl-[protein] + ADP + H(+)</text>
        <dbReference type="Rhea" id="RHEA:46608"/>
        <dbReference type="Rhea" id="RHEA-COMP:11060"/>
        <dbReference type="Rhea" id="RHEA-COMP:11605"/>
        <dbReference type="ChEBI" id="CHEBI:15378"/>
        <dbReference type="ChEBI" id="CHEBI:30013"/>
        <dbReference type="ChEBI" id="CHEBI:30616"/>
        <dbReference type="ChEBI" id="CHEBI:61977"/>
        <dbReference type="ChEBI" id="CHEBI:456216"/>
        <dbReference type="EC" id="2.7.11.1"/>
    </reaction>
</comment>
<dbReference type="OMA" id="GSKWMEF"/>
<evidence type="ECO:0000259" key="18">
    <source>
        <dbReference type="PROSITE" id="PS50113"/>
    </source>
</evidence>
<evidence type="ECO:0000256" key="12">
    <source>
        <dbReference type="ARBA" id="ARBA00047899"/>
    </source>
</evidence>
<keyword evidence="21 22" id="KW-0285">Flavoprotein</keyword>
<dbReference type="CDD" id="cd00130">
    <property type="entry name" value="PAS"/>
    <property type="match status" value="2"/>
</dbReference>
<dbReference type="PROSITE" id="PS50112">
    <property type="entry name" value="PAS"/>
    <property type="match status" value="1"/>
</dbReference>
<dbReference type="InterPro" id="IPR011009">
    <property type="entry name" value="Kinase-like_dom_sf"/>
</dbReference>
<dbReference type="SMART" id="SM00091">
    <property type="entry name" value="PAS"/>
    <property type="match status" value="2"/>
</dbReference>
<evidence type="ECO:0000256" key="4">
    <source>
        <dbReference type="ARBA" id="ARBA00022527"/>
    </source>
</evidence>
<comment type="cofactor">
    <cofactor evidence="1">
        <name>FMN</name>
        <dbReference type="ChEBI" id="CHEBI:58210"/>
    </cofactor>
</comment>
<dbReference type="PDB" id="8IYN">
    <property type="method" value="X-ray"/>
    <property type="resolution" value="2.08 A"/>
    <property type="chains" value="A=48-179"/>
</dbReference>
<dbReference type="FunFam" id="3.30.200.20:FF:000133">
    <property type="entry name" value="LOV domain-containing protein"/>
    <property type="match status" value="1"/>
</dbReference>
<keyword evidence="4" id="KW-0723">Serine/threonine-protein kinase</keyword>
<dbReference type="GO" id="GO:0005634">
    <property type="term" value="C:nucleus"/>
    <property type="evidence" value="ECO:0000318"/>
    <property type="project" value="GO_Central"/>
</dbReference>
<feature type="domain" description="PAC" evidence="18">
    <location>
        <begin position="401"/>
        <end position="455"/>
    </location>
</feature>
<evidence type="ECO:0000256" key="9">
    <source>
        <dbReference type="ARBA" id="ARBA00022777"/>
    </source>
</evidence>
<proteinExistence type="evidence at protein level"/>
<evidence type="ECO:0000256" key="14">
    <source>
        <dbReference type="PROSITE-ProRule" id="PRU10141"/>
    </source>
</evidence>
<feature type="binding site" evidence="21 22">
    <location>
        <position position="109"/>
    </location>
    <ligand>
        <name>FMN</name>
        <dbReference type="ChEBI" id="CHEBI:58210"/>
    </ligand>
</feature>
<keyword evidence="6" id="KW-0716">Sensory transduction</keyword>
<dbReference type="InterPro" id="IPR017441">
    <property type="entry name" value="Protein_kinase_ATP_BS"/>
</dbReference>
<evidence type="ECO:0007829" key="22">
    <source>
        <dbReference type="PDB" id="8IL9"/>
    </source>
</evidence>
<dbReference type="CDD" id="cd05574">
    <property type="entry name" value="STKc_phototropin_like"/>
    <property type="match status" value="1"/>
</dbReference>
<dbReference type="Gene3D" id="3.30.450.20">
    <property type="entry name" value="PAS domain"/>
    <property type="match status" value="2"/>
</dbReference>
<dbReference type="InterPro" id="IPR008271">
    <property type="entry name" value="Ser/Thr_kinase_AS"/>
</dbReference>
<feature type="binding site" evidence="21 22">
    <location>
        <position position="93"/>
    </location>
    <ligand>
        <name>FMN</name>
        <dbReference type="ChEBI" id="CHEBI:58210"/>
    </ligand>
</feature>
<organism evidence="19 20">
    <name type="scientific">Klebsormidium nitens</name>
    <name type="common">Green alga</name>
    <name type="synonym">Ulothrix nitens</name>
    <dbReference type="NCBI Taxonomy" id="105231"/>
    <lineage>
        <taxon>Eukaryota</taxon>
        <taxon>Viridiplantae</taxon>
        <taxon>Streptophyta</taxon>
        <taxon>Klebsormidiophyceae</taxon>
        <taxon>Klebsormidiales</taxon>
        <taxon>Klebsormidiaceae</taxon>
        <taxon>Klebsormidium</taxon>
    </lineage>
</organism>
<evidence type="ECO:0000256" key="8">
    <source>
        <dbReference type="ARBA" id="ARBA00022741"/>
    </source>
</evidence>
<dbReference type="InterPro" id="IPR000014">
    <property type="entry name" value="PAS"/>
</dbReference>
<keyword evidence="21 22" id="KW-0288">FMN</keyword>
<feature type="domain" description="PAS" evidence="17">
    <location>
        <begin position="43"/>
        <end position="115"/>
    </location>
</feature>
<dbReference type="SMR" id="A0A1Y1HNG4"/>
<gene>
    <name evidence="19" type="ORF">KFL_000480260</name>
</gene>
<dbReference type="InterPro" id="IPR035965">
    <property type="entry name" value="PAS-like_dom_sf"/>
</dbReference>
<dbReference type="FunFam" id="3.30.450.20:FF:000036">
    <property type="entry name" value="Putative LOV domain-containing protein"/>
    <property type="match status" value="1"/>
</dbReference>
<comment type="catalytic activity">
    <reaction evidence="13">
        <text>L-seryl-[protein] + ATP = O-phospho-L-seryl-[protein] + ADP + H(+)</text>
        <dbReference type="Rhea" id="RHEA:17989"/>
        <dbReference type="Rhea" id="RHEA-COMP:9863"/>
        <dbReference type="Rhea" id="RHEA-COMP:11604"/>
        <dbReference type="ChEBI" id="CHEBI:15378"/>
        <dbReference type="ChEBI" id="CHEBI:29999"/>
        <dbReference type="ChEBI" id="CHEBI:30616"/>
        <dbReference type="ChEBI" id="CHEBI:83421"/>
        <dbReference type="ChEBI" id="CHEBI:456216"/>
        <dbReference type="EC" id="2.7.11.1"/>
    </reaction>
</comment>
<evidence type="ECO:0000313" key="20">
    <source>
        <dbReference type="Proteomes" id="UP000054558"/>
    </source>
</evidence>
<keyword evidence="20" id="KW-1185">Reference proteome</keyword>
<dbReference type="GO" id="GO:0004674">
    <property type="term" value="F:protein serine/threonine kinase activity"/>
    <property type="evidence" value="ECO:0000318"/>
    <property type="project" value="GO_Central"/>
</dbReference>
<protein>
    <recommendedName>
        <fullName evidence="3">non-specific serine/threonine protein kinase</fullName>
        <ecNumber evidence="3">2.7.11.1</ecNumber>
    </recommendedName>
</protein>
<keyword evidence="5" id="KW-0157">Chromophore</keyword>
<dbReference type="InterPro" id="IPR001610">
    <property type="entry name" value="PAC"/>
</dbReference>
<dbReference type="PROSITE" id="PS00108">
    <property type="entry name" value="PROTEIN_KINASE_ST"/>
    <property type="match status" value="1"/>
</dbReference>
<dbReference type="GO" id="GO:0005524">
    <property type="term" value="F:ATP binding"/>
    <property type="evidence" value="ECO:0007669"/>
    <property type="project" value="UniProtKB-UniRule"/>
</dbReference>
<evidence type="ECO:0000259" key="17">
    <source>
        <dbReference type="PROSITE" id="PS50112"/>
    </source>
</evidence>
<dbReference type="GO" id="GO:0005886">
    <property type="term" value="C:plasma membrane"/>
    <property type="evidence" value="ECO:0000318"/>
    <property type="project" value="GO_Central"/>
</dbReference>
<feature type="binding site" evidence="21 22">
    <location>
        <position position="134"/>
    </location>
    <ligand>
        <name>FMN</name>
        <dbReference type="ChEBI" id="CHEBI:58210"/>
    </ligand>
</feature>
<feature type="domain" description="PAC" evidence="18">
    <location>
        <begin position="116"/>
        <end position="170"/>
    </location>
</feature>
<keyword evidence="8 14" id="KW-0547">Nucleotide-binding</keyword>
<accession>A0A1Y1HNG4</accession>
<dbReference type="EMBL" id="DF236997">
    <property type="protein sequence ID" value="GAQ80185.1"/>
    <property type="molecule type" value="Genomic_DNA"/>
</dbReference>
<feature type="binding site" evidence="21 22">
    <location>
        <position position="92"/>
    </location>
    <ligand>
        <name>FMN</name>
        <dbReference type="ChEBI" id="CHEBI:58210"/>
    </ligand>
</feature>
<dbReference type="SMART" id="SM00220">
    <property type="entry name" value="S_TKc"/>
    <property type="match status" value="1"/>
</dbReference>
<evidence type="ECO:0007829" key="23">
    <source>
        <dbReference type="PDB" id="8IYN"/>
    </source>
</evidence>
<evidence type="ECO:0000256" key="11">
    <source>
        <dbReference type="ARBA" id="ARBA00023170"/>
    </source>
</evidence>
<feature type="binding site" evidence="14">
    <location>
        <position position="559"/>
    </location>
    <ligand>
        <name>ATP</name>
        <dbReference type="ChEBI" id="CHEBI:30616"/>
    </ligand>
</feature>
<evidence type="ECO:0000256" key="6">
    <source>
        <dbReference type="ARBA" id="ARBA00022606"/>
    </source>
</evidence>
<evidence type="ECO:0000256" key="1">
    <source>
        <dbReference type="ARBA" id="ARBA00001917"/>
    </source>
</evidence>
<evidence type="ECO:0000259" key="16">
    <source>
        <dbReference type="PROSITE" id="PS50011"/>
    </source>
</evidence>
<evidence type="ECO:0000256" key="3">
    <source>
        <dbReference type="ARBA" id="ARBA00012513"/>
    </source>
</evidence>
<dbReference type="PDB" id="8J68">
    <property type="method" value="X-ray"/>
    <property type="resolution" value="1.84 A"/>
    <property type="chains" value="A=48-179"/>
</dbReference>
<dbReference type="FunFam" id="3.30.450.20:FF:000135">
    <property type="entry name" value="Ptaureo1a lov2 domain"/>
    <property type="match status" value="1"/>
</dbReference>
<feature type="binding site" evidence="21 23">
    <location>
        <position position="155"/>
    </location>
    <ligand>
        <name>FMN</name>
        <dbReference type="ChEBI" id="CHEBI:58210"/>
    </ligand>
</feature>
<feature type="binding site" evidence="21 22">
    <location>
        <position position="96"/>
    </location>
    <ligand>
        <name>FMN</name>
        <dbReference type="ChEBI" id="CHEBI:58210"/>
    </ligand>
</feature>
<dbReference type="Gene3D" id="3.30.200.20">
    <property type="entry name" value="Phosphorylase Kinase, domain 1"/>
    <property type="match status" value="1"/>
</dbReference>
<dbReference type="Pfam" id="PF13426">
    <property type="entry name" value="PAS_9"/>
    <property type="match status" value="2"/>
</dbReference>
<feature type="disulfide bond" evidence="22 23">
    <location>
        <position position="119"/>
    </location>
</feature>
<evidence type="ECO:0000256" key="2">
    <source>
        <dbReference type="ARBA" id="ARBA00009903"/>
    </source>
</evidence>
<dbReference type="PANTHER" id="PTHR45637">
    <property type="entry name" value="FLIPPASE KINASE 1-RELATED"/>
    <property type="match status" value="1"/>
</dbReference>
<comment type="similarity">
    <text evidence="2">Belongs to the protein kinase superfamily. AGC Ser/Thr protein kinase family.</text>
</comment>
<dbReference type="InterPro" id="IPR000700">
    <property type="entry name" value="PAS-assoc_C"/>
</dbReference>
<dbReference type="GO" id="GO:0005737">
    <property type="term" value="C:cytoplasm"/>
    <property type="evidence" value="ECO:0000318"/>
    <property type="project" value="GO_Central"/>
</dbReference>
<evidence type="ECO:0000256" key="5">
    <source>
        <dbReference type="ARBA" id="ARBA00022543"/>
    </source>
</evidence>
<dbReference type="EC" id="2.7.11.1" evidence="3"/>
<dbReference type="NCBIfam" id="TIGR00229">
    <property type="entry name" value="sensory_box"/>
    <property type="match status" value="2"/>
</dbReference>
<evidence type="ECO:0000256" key="15">
    <source>
        <dbReference type="SAM" id="MobiDB-lite"/>
    </source>
</evidence>
<dbReference type="PROSITE" id="PS50011">
    <property type="entry name" value="PROTEIN_KINASE_DOM"/>
    <property type="match status" value="1"/>
</dbReference>
<dbReference type="Gene3D" id="1.10.510.10">
    <property type="entry name" value="Transferase(Phosphotransferase) domain 1"/>
    <property type="match status" value="1"/>
</dbReference>
<keyword evidence="7" id="KW-0808">Transferase</keyword>
<keyword evidence="5" id="KW-0600">Photoreceptor protein</keyword>
<feature type="region of interest" description="Disordered" evidence="15">
    <location>
        <begin position="1"/>
        <end position="41"/>
    </location>
</feature>
<name>A0A1Y1HNG4_KLENI</name>
<keyword evidence="9" id="KW-0418">Kinase</keyword>
<dbReference type="Proteomes" id="UP000054558">
    <property type="component" value="Unassembled WGS sequence"/>
</dbReference>
<evidence type="ECO:0000256" key="13">
    <source>
        <dbReference type="ARBA" id="ARBA00048679"/>
    </source>
</evidence>
<feature type="binding site" evidence="21 22">
    <location>
        <position position="91"/>
    </location>
    <ligand>
        <name>FMN</name>
        <dbReference type="ChEBI" id="CHEBI:58210"/>
    </ligand>
</feature>
<dbReference type="AlphaFoldDB" id="A0A1Y1HNG4"/>
<dbReference type="PROSITE" id="PS00107">
    <property type="entry name" value="PROTEIN_KINASE_ATP"/>
    <property type="match status" value="1"/>
</dbReference>
<dbReference type="InterPro" id="IPR000719">
    <property type="entry name" value="Prot_kinase_dom"/>
</dbReference>
<keyword evidence="21 22" id="KW-0002">3D-structure</keyword>
<feature type="domain" description="Protein kinase" evidence="16">
    <location>
        <begin position="530"/>
        <end position="820"/>
    </location>
</feature>
<sequence length="871" mass="96430">MAARYVGDKGGIPVVNGTGKNSAEFSDDGGSKRSSGSTNLPRISHDLKDALSTFKHTFVVADATKDMAIMYASAGFYEMTQYGPEDVIGKNCRFLQGPGTDTEEVARIRRAIKNGESHCGRLLNYKKDGTPFWNLLTLAPIKNEQGAVVKFIGMQVEVTQFTEGELEKAMRPNGLSTSLIKYDSRQKQGATESVLDIVDAVKNPKKLPAEGAPKPFQPGAGLASLLAALPQGAAPPTAAGNDDLSTLYEDGGGLADRREGAGKRRTSGFLNLLKAGGKPQQEQSSIAALTQPQSLSLNAGLQPTQGITPDGQGPLTFDEDRAAEERKGLDLATTLERIQKNFVITDPRLPDNPIIFASDDFLTLTEYSREEILGRNCRFLQGAETDQKTVDEIRAAIKEERDVTVQLLNYKKSGVPFWNMFHLQPVRDKRGELQYFIGVQLDASAWDSMGDQAPQAPPQTKETQKSIVKDSALEAAAAVQELPDPGQRPEDVWAGHSKPVLTKPHKRDAEAWKVIKQIKQKDGRLGLRHFRPIRPLGSGDTGSVHLVELKGTKHLFAMKAMDKQVMVNRNKVHRAITERDILSALDHPFLPTLYASFQTATHVCLVTDYCPGGELYYLLEQQPQKRFSEEVVRFFAAEVLLALEYLHLQGVVYRDLKPENVLLQENGHILLTDFDLSFLTFSSPMLVRPAVVGGKKKRKQAAQSIRPELVAEPTTNSNSFVGTEEYIAPEIISGSGHTGSVDWWAFGIFIYEMLYGKTPFRGRNRQRTFTNILLKDLTFPPQPQVSLAARRLIRGLLERDPNKRLGATKGATELKAHPFFEGLNWPLIRFGSPPDPEKPVQIAKMEIRTSIDDEKEELDWEEVDEQGHLVQ</sequence>
<dbReference type="OrthoDB" id="432483at2759"/>
<dbReference type="SUPFAM" id="SSF56112">
    <property type="entry name" value="Protein kinase-like (PK-like)"/>
    <property type="match status" value="1"/>
</dbReference>
<keyword evidence="10 14" id="KW-0067">ATP-binding</keyword>
<evidence type="ECO:0000256" key="7">
    <source>
        <dbReference type="ARBA" id="ARBA00022679"/>
    </source>
</evidence>
<dbReference type="PROSITE" id="PS50113">
    <property type="entry name" value="PAC"/>
    <property type="match status" value="2"/>
</dbReference>
<dbReference type="GO" id="GO:0009882">
    <property type="term" value="F:blue light photoreceptor activity"/>
    <property type="evidence" value="ECO:0007669"/>
    <property type="project" value="UniProtKB-ARBA"/>
</dbReference>
<dbReference type="SMART" id="SM00086">
    <property type="entry name" value="PAC"/>
    <property type="match status" value="2"/>
</dbReference>
<dbReference type="Pfam" id="PF00069">
    <property type="entry name" value="Pkinase"/>
    <property type="match status" value="1"/>
</dbReference>
<dbReference type="PDB" id="8I11">
    <property type="method" value="X-ray"/>
    <property type="resolution" value="1.85 A"/>
    <property type="chains" value="A=48-179"/>
</dbReference>
<evidence type="ECO:0007829" key="21">
    <source>
        <dbReference type="PDB" id="8I11"/>
    </source>
</evidence>
<keyword evidence="11" id="KW-0675">Receptor</keyword>
<reference evidence="21 22" key="2">
    <citation type="journal article" date="2024" name="FEBS J.">
        <title>Unusual photodynamic characteristics of the light-oxygen-voltage domain of phototropin linked to terrestrialadaptation of Klebsormidium nitens.</title>
        <authorList>
            <person name="Sharma S."/>
            <person name="Gautam A.K."/>
            <person name="Singh R."/>
            <person name="Gourinath S."/>
            <person name="Kateriya S."/>
        </authorList>
    </citation>
    <scope>X-RAY CRYSTALLOGRAPHY (1.84 ANGSTROMS) OF 48-179 IN COMPLEX WITH FMN</scope>
    <scope>DISULFIDE BONDS</scope>
</reference>
<evidence type="ECO:0000313" key="19">
    <source>
        <dbReference type="EMBL" id="GAQ80185.1"/>
    </source>
</evidence>
<dbReference type="SUPFAM" id="SSF55785">
    <property type="entry name" value="PYP-like sensor domain (PAS domain)"/>
    <property type="match status" value="2"/>
</dbReference>
<feature type="binding site" evidence="22">
    <location>
        <position position="124"/>
    </location>
    <ligand>
        <name>FMN</name>
        <dbReference type="ChEBI" id="CHEBI:58210"/>
    </ligand>
</feature>
<dbReference type="PDB" id="8IL9">
    <property type="method" value="X-ray"/>
    <property type="resolution" value="2.16 A"/>
    <property type="chains" value="A=48-179"/>
</dbReference>